<proteinExistence type="predicted"/>
<feature type="region of interest" description="Disordered" evidence="1">
    <location>
        <begin position="47"/>
        <end position="156"/>
    </location>
</feature>
<evidence type="ECO:0000313" key="2">
    <source>
        <dbReference type="Proteomes" id="UP000694856"/>
    </source>
</evidence>
<evidence type="ECO:0000256" key="1">
    <source>
        <dbReference type="SAM" id="MobiDB-lite"/>
    </source>
</evidence>
<dbReference type="RefSeq" id="XP_032334339.1">
    <property type="nucleotide sequence ID" value="XM_032478448.1"/>
</dbReference>
<evidence type="ECO:0000313" key="3">
    <source>
        <dbReference type="RefSeq" id="XP_032334339.1"/>
    </source>
</evidence>
<name>A0A8B8SWY0_CAMFR</name>
<protein>
    <submittedName>
        <fullName evidence="3">Uncharacterized protein LOC116663265</fullName>
    </submittedName>
</protein>
<accession>A0A8B8SWY0</accession>
<feature type="compositionally biased region" description="Polar residues" evidence="1">
    <location>
        <begin position="119"/>
        <end position="132"/>
    </location>
</feature>
<organism evidence="2 3">
    <name type="scientific">Camelus ferus</name>
    <name type="common">Wild bactrian camel</name>
    <name type="synonym">Camelus bactrianus ferus</name>
    <dbReference type="NCBI Taxonomy" id="419612"/>
    <lineage>
        <taxon>Eukaryota</taxon>
        <taxon>Metazoa</taxon>
        <taxon>Chordata</taxon>
        <taxon>Craniata</taxon>
        <taxon>Vertebrata</taxon>
        <taxon>Euteleostomi</taxon>
        <taxon>Mammalia</taxon>
        <taxon>Eutheria</taxon>
        <taxon>Laurasiatheria</taxon>
        <taxon>Artiodactyla</taxon>
        <taxon>Tylopoda</taxon>
        <taxon>Camelidae</taxon>
        <taxon>Camelus</taxon>
    </lineage>
</organism>
<dbReference type="GeneID" id="116663265"/>
<sequence>MCPHQLARGPPVPSTGAALAGPAPWLLAQAPATRLLPMLPWDALLQGRNGKKRRKKQGFPSSRSEALGGSPGDKSQLPTAWSGSASLFIGQKQRDPAQSSPRGSVGPRTDGGPPLLTGLTPSRVSCGSSHPRASTEARGGDRRAREWAATTRHRGSKVATVTSHLHSHFTGQNQLPGDVCFKRTEGCQPRICDYRYLGNSHNICHHEMTLCFPNITIHRLPEARPRRD</sequence>
<feature type="compositionally biased region" description="Basic and acidic residues" evidence="1">
    <location>
        <begin position="133"/>
        <end position="146"/>
    </location>
</feature>
<dbReference type="AlphaFoldDB" id="A0A8B8SWY0"/>
<feature type="compositionally biased region" description="Polar residues" evidence="1">
    <location>
        <begin position="76"/>
        <end position="85"/>
    </location>
</feature>
<keyword evidence="2" id="KW-1185">Reference proteome</keyword>
<dbReference type="Proteomes" id="UP000694856">
    <property type="component" value="Chromosome 4"/>
</dbReference>
<gene>
    <name evidence="3" type="primary">LOC116663265</name>
</gene>
<reference evidence="3" key="1">
    <citation type="submission" date="2025-08" db="UniProtKB">
        <authorList>
            <consortium name="RefSeq"/>
        </authorList>
    </citation>
    <scope>IDENTIFICATION</scope>
    <source>
        <tissue evidence="3">Ear skin</tissue>
    </source>
</reference>
<dbReference type="KEGG" id="cfr:116663265"/>